<dbReference type="SUPFAM" id="SSF81383">
    <property type="entry name" value="F-box domain"/>
    <property type="match status" value="1"/>
</dbReference>
<dbReference type="SUPFAM" id="SSF52047">
    <property type="entry name" value="RNI-like"/>
    <property type="match status" value="1"/>
</dbReference>
<feature type="domain" description="F-box" evidence="1">
    <location>
        <begin position="32"/>
        <end position="77"/>
    </location>
</feature>
<dbReference type="InterPro" id="IPR032675">
    <property type="entry name" value="LRR_dom_sf"/>
</dbReference>
<name>A0A6A4IKY0_9AGAR</name>
<dbReference type="CDD" id="cd09917">
    <property type="entry name" value="F-box_SF"/>
    <property type="match status" value="1"/>
</dbReference>
<dbReference type="InterPro" id="IPR036047">
    <property type="entry name" value="F-box-like_dom_sf"/>
</dbReference>
<accession>A0A6A4IKY0</accession>
<dbReference type="AlphaFoldDB" id="A0A6A4IKY0"/>
<gene>
    <name evidence="2" type="ORF">BT96DRAFT_583303</name>
</gene>
<dbReference type="InterPro" id="IPR001810">
    <property type="entry name" value="F-box_dom"/>
</dbReference>
<dbReference type="Pfam" id="PF12937">
    <property type="entry name" value="F-box-like"/>
    <property type="match status" value="1"/>
</dbReference>
<dbReference type="Gene3D" id="3.80.10.10">
    <property type="entry name" value="Ribonuclease Inhibitor"/>
    <property type="match status" value="1"/>
</dbReference>
<dbReference type="EMBL" id="ML769388">
    <property type="protein sequence ID" value="KAE9409164.1"/>
    <property type="molecule type" value="Genomic_DNA"/>
</dbReference>
<keyword evidence="3" id="KW-1185">Reference proteome</keyword>
<sequence>MNTTVLLHARPYARFPSALILVPLLAPPKQLTLPTEIWTQIFEMMELGDRSSHLSAMLVCKNFKDIVQPLLYSHVSFSRYSSLESFCKRIHDADSRWDSLRRIPFSAPGRWVQSLDVSRLELRKPTKHRLYEDPFDNTEILALRVDSLLTNLFPLLPFLSVFSMNPTFSFSRRACISLTERHGVGKLRSLRGIYYVPSHGMPRDPLLDLLQNCPNLEELEVIGPDIDPLEHDTTYLWYDGQVLPLDLPAMCLPKLQVLTLLACLQASPLMLSLLSTSLPSLTKLTITPFHDIPSSTSSLFIASHGETLRSLLLLSRRKSWPSHLYTSPTNILQTSPNLRHLSLEVPLPAIELTEEHSLEILSIPKPSLDSWALISRLLPHLPSLKAVRIRDVKWLRKGMGPRAMETGVQGEMREWRRRLARRGVRILDSEWKDADSV</sequence>
<dbReference type="OrthoDB" id="2595178at2759"/>
<protein>
    <recommendedName>
        <fullName evidence="1">F-box domain-containing protein</fullName>
    </recommendedName>
</protein>
<reference evidence="2" key="1">
    <citation type="journal article" date="2019" name="Environ. Microbiol.">
        <title>Fungal ecological strategies reflected in gene transcription - a case study of two litter decomposers.</title>
        <authorList>
            <person name="Barbi F."/>
            <person name="Kohler A."/>
            <person name="Barry K."/>
            <person name="Baskaran P."/>
            <person name="Daum C."/>
            <person name="Fauchery L."/>
            <person name="Ihrmark K."/>
            <person name="Kuo A."/>
            <person name="LaButti K."/>
            <person name="Lipzen A."/>
            <person name="Morin E."/>
            <person name="Grigoriev I.V."/>
            <person name="Henrissat B."/>
            <person name="Lindahl B."/>
            <person name="Martin F."/>
        </authorList>
    </citation>
    <scope>NUCLEOTIDE SEQUENCE</scope>
    <source>
        <strain evidence="2">JB14</strain>
    </source>
</reference>
<organism evidence="2 3">
    <name type="scientific">Gymnopus androsaceus JB14</name>
    <dbReference type="NCBI Taxonomy" id="1447944"/>
    <lineage>
        <taxon>Eukaryota</taxon>
        <taxon>Fungi</taxon>
        <taxon>Dikarya</taxon>
        <taxon>Basidiomycota</taxon>
        <taxon>Agaricomycotina</taxon>
        <taxon>Agaricomycetes</taxon>
        <taxon>Agaricomycetidae</taxon>
        <taxon>Agaricales</taxon>
        <taxon>Marasmiineae</taxon>
        <taxon>Omphalotaceae</taxon>
        <taxon>Gymnopus</taxon>
    </lineage>
</organism>
<evidence type="ECO:0000259" key="1">
    <source>
        <dbReference type="Pfam" id="PF12937"/>
    </source>
</evidence>
<evidence type="ECO:0000313" key="2">
    <source>
        <dbReference type="EMBL" id="KAE9409164.1"/>
    </source>
</evidence>
<proteinExistence type="predicted"/>
<dbReference type="Proteomes" id="UP000799118">
    <property type="component" value="Unassembled WGS sequence"/>
</dbReference>
<evidence type="ECO:0000313" key="3">
    <source>
        <dbReference type="Proteomes" id="UP000799118"/>
    </source>
</evidence>